<feature type="region of interest" description="Disordered" evidence="1">
    <location>
        <begin position="219"/>
        <end position="294"/>
    </location>
</feature>
<evidence type="ECO:0000256" key="1">
    <source>
        <dbReference type="SAM" id="MobiDB-lite"/>
    </source>
</evidence>
<dbReference type="EMBL" id="BQNB010019570">
    <property type="protein sequence ID" value="GJT86689.1"/>
    <property type="molecule type" value="Genomic_DNA"/>
</dbReference>
<evidence type="ECO:0000313" key="3">
    <source>
        <dbReference type="Proteomes" id="UP001151760"/>
    </source>
</evidence>
<protein>
    <submittedName>
        <fullName evidence="2">Uncharacterized protein</fullName>
    </submittedName>
</protein>
<organism evidence="2 3">
    <name type="scientific">Tanacetum coccineum</name>
    <dbReference type="NCBI Taxonomy" id="301880"/>
    <lineage>
        <taxon>Eukaryota</taxon>
        <taxon>Viridiplantae</taxon>
        <taxon>Streptophyta</taxon>
        <taxon>Embryophyta</taxon>
        <taxon>Tracheophyta</taxon>
        <taxon>Spermatophyta</taxon>
        <taxon>Magnoliopsida</taxon>
        <taxon>eudicotyledons</taxon>
        <taxon>Gunneridae</taxon>
        <taxon>Pentapetalae</taxon>
        <taxon>asterids</taxon>
        <taxon>campanulids</taxon>
        <taxon>Asterales</taxon>
        <taxon>Asteraceae</taxon>
        <taxon>Asteroideae</taxon>
        <taxon>Anthemideae</taxon>
        <taxon>Anthemidinae</taxon>
        <taxon>Tanacetum</taxon>
    </lineage>
</organism>
<accession>A0ABQ5HGH1</accession>
<reference evidence="2" key="2">
    <citation type="submission" date="2022-01" db="EMBL/GenBank/DDBJ databases">
        <authorList>
            <person name="Yamashiro T."/>
            <person name="Shiraishi A."/>
            <person name="Satake H."/>
            <person name="Nakayama K."/>
        </authorList>
    </citation>
    <scope>NUCLEOTIDE SEQUENCE</scope>
</reference>
<name>A0ABQ5HGH1_9ASTR</name>
<feature type="region of interest" description="Disordered" evidence="1">
    <location>
        <begin position="310"/>
        <end position="338"/>
    </location>
</feature>
<feature type="region of interest" description="Disordered" evidence="1">
    <location>
        <begin position="357"/>
        <end position="382"/>
    </location>
</feature>
<dbReference type="Proteomes" id="UP001151760">
    <property type="component" value="Unassembled WGS sequence"/>
</dbReference>
<gene>
    <name evidence="2" type="ORF">Tco_1068406</name>
</gene>
<reference evidence="2" key="1">
    <citation type="journal article" date="2022" name="Int. J. Mol. Sci.">
        <title>Draft Genome of Tanacetum Coccineum: Genomic Comparison of Closely Related Tanacetum-Family Plants.</title>
        <authorList>
            <person name="Yamashiro T."/>
            <person name="Shiraishi A."/>
            <person name="Nakayama K."/>
            <person name="Satake H."/>
        </authorList>
    </citation>
    <scope>NUCLEOTIDE SEQUENCE</scope>
</reference>
<evidence type="ECO:0000313" key="2">
    <source>
        <dbReference type="EMBL" id="GJT86689.1"/>
    </source>
</evidence>
<keyword evidence="3" id="KW-1185">Reference proteome</keyword>
<proteinExistence type="predicted"/>
<comment type="caution">
    <text evidence="2">The sequence shown here is derived from an EMBL/GenBank/DDBJ whole genome shotgun (WGS) entry which is preliminary data.</text>
</comment>
<sequence length="382" mass="42516">MASTKAIIYAPQCGAVKSVQFKINNFMGEFSYPHSVLSYKNICKFLKNCSLALAFSKTPSIVYQNYLREFWCTAVVEDPNPPADESEVRHLKEFLIKFIVKNGQKTLTLDYKTICETTRLDYSNGQYVDNPSTNVVKVELAKIATNEALVQKTPVIKTSFHVAWRILLMAKSRKKDVSYPRFISCALEELLGSEYSQDKSFRFLPSILKREEVYVTQPKPMSQGLEASGALPQKRKKSKTQTTSLVHAGNKQLAVKGLPATHPDDGTSKTQPLPKGTNIDPKDSGRNTQLADRGQPKALVINLSGAGTKYPVDQTQSTRFKVSDPDHNKGKTSSEVESNTDTMILTTVADIQALLGDSEDELKDDSDEEMLEAGEELDEEFL</sequence>
<feature type="compositionally biased region" description="Basic and acidic residues" evidence="1">
    <location>
        <begin position="321"/>
        <end position="334"/>
    </location>
</feature>